<name>A0A5D0I4S4_9FLAO</name>
<dbReference type="Proteomes" id="UP000323930">
    <property type="component" value="Unassembled WGS sequence"/>
</dbReference>
<dbReference type="AlphaFoldDB" id="A0A5D0I4S4"/>
<reference evidence="4 5" key="1">
    <citation type="submission" date="2019-08" db="EMBL/GenBank/DDBJ databases">
        <title>Seonamhaeicola sediminis sp. nov., isolated from marine sediment.</title>
        <authorList>
            <person name="Cao W.R."/>
        </authorList>
    </citation>
    <scope>NUCLEOTIDE SEQUENCE [LARGE SCALE GENOMIC DNA]</scope>
    <source>
        <strain evidence="4 5">B011</strain>
    </source>
</reference>
<dbReference type="NCBIfam" id="NF001911">
    <property type="entry name" value="PRK00685.1"/>
    <property type="match status" value="1"/>
</dbReference>
<sequence>MKITYLGHASLAIEVNGINIIVDPFITANPKASSINIEDLKADYILVTHAHQDHILDVEAIAKRTGAKIVSNYEIVTHFGNLGFEGHPMNHGGKWHFDFGTVKYVNAIHTSSFPDGSYGGQPGGFVIEGEHKNIYIAGDTALTYDMKLIPMRTKLDLAILPVGDNFTMGVEDAIMASDFIECDKVLGYHYDTFGYIEIDHDTAKRQFFEKGKDLMLLDIGEFIEL</sequence>
<accession>A0A5D0I4S4</accession>
<dbReference type="GO" id="GO:0016787">
    <property type="term" value="F:hydrolase activity"/>
    <property type="evidence" value="ECO:0007669"/>
    <property type="project" value="UniProtKB-UniRule"/>
</dbReference>
<dbReference type="Pfam" id="PF13483">
    <property type="entry name" value="Lactamase_B_3"/>
    <property type="match status" value="1"/>
</dbReference>
<dbReference type="RefSeq" id="WP_148541953.1">
    <property type="nucleotide sequence ID" value="NZ_VSDQ01000577.1"/>
</dbReference>
<comment type="caution">
    <text evidence="4">The sequence shown here is derived from an EMBL/GenBank/DDBJ whole genome shotgun (WGS) entry which is preliminary data.</text>
</comment>
<organism evidence="4 5">
    <name type="scientific">Seonamhaeicola marinus</name>
    <dbReference type="NCBI Taxonomy" id="1912246"/>
    <lineage>
        <taxon>Bacteria</taxon>
        <taxon>Pseudomonadati</taxon>
        <taxon>Bacteroidota</taxon>
        <taxon>Flavobacteriia</taxon>
        <taxon>Flavobacteriales</taxon>
        <taxon>Flavobacteriaceae</taxon>
    </lineage>
</organism>
<evidence type="ECO:0000256" key="1">
    <source>
        <dbReference type="ARBA" id="ARBA00022801"/>
    </source>
</evidence>
<dbReference type="EMBL" id="VSDQ01000577">
    <property type="protein sequence ID" value="TYA78696.1"/>
    <property type="molecule type" value="Genomic_DNA"/>
</dbReference>
<dbReference type="HAMAP" id="MF_00457">
    <property type="entry name" value="UPF0173"/>
    <property type="match status" value="1"/>
</dbReference>
<dbReference type="InterPro" id="IPR022877">
    <property type="entry name" value="UPF0173"/>
</dbReference>
<dbReference type="Gene3D" id="3.60.15.10">
    <property type="entry name" value="Ribonuclease Z/Hydroxyacylglutathione hydrolase-like"/>
    <property type="match status" value="1"/>
</dbReference>
<dbReference type="PANTHER" id="PTHR43546:SF3">
    <property type="entry name" value="UPF0173 METAL-DEPENDENT HYDROLASE MJ1163"/>
    <property type="match status" value="1"/>
</dbReference>
<evidence type="ECO:0000313" key="5">
    <source>
        <dbReference type="Proteomes" id="UP000323930"/>
    </source>
</evidence>
<dbReference type="OrthoDB" id="9789133at2"/>
<gene>
    <name evidence="4" type="ORF">FUA24_10105</name>
</gene>
<dbReference type="PANTHER" id="PTHR43546">
    <property type="entry name" value="UPF0173 METAL-DEPENDENT HYDROLASE MJ1163-RELATED"/>
    <property type="match status" value="1"/>
</dbReference>
<evidence type="ECO:0000259" key="3">
    <source>
        <dbReference type="SMART" id="SM00849"/>
    </source>
</evidence>
<dbReference type="SUPFAM" id="SSF56281">
    <property type="entry name" value="Metallo-hydrolase/oxidoreductase"/>
    <property type="match status" value="1"/>
</dbReference>
<protein>
    <recommendedName>
        <fullName evidence="2">UPF0173 metal-dependent hydrolase FUA24_10105</fullName>
    </recommendedName>
</protein>
<keyword evidence="1 2" id="KW-0378">Hydrolase</keyword>
<keyword evidence="5" id="KW-1185">Reference proteome</keyword>
<dbReference type="InterPro" id="IPR050114">
    <property type="entry name" value="UPF0173_UPF0282_UlaG_hydrolase"/>
</dbReference>
<evidence type="ECO:0000313" key="4">
    <source>
        <dbReference type="EMBL" id="TYA78696.1"/>
    </source>
</evidence>
<feature type="domain" description="Metallo-beta-lactamase" evidence="3">
    <location>
        <begin position="7"/>
        <end position="189"/>
    </location>
</feature>
<comment type="similarity">
    <text evidence="2">Belongs to the UPF0173 family.</text>
</comment>
<dbReference type="InterPro" id="IPR036866">
    <property type="entry name" value="RibonucZ/Hydroxyglut_hydro"/>
</dbReference>
<proteinExistence type="inferred from homology"/>
<dbReference type="InterPro" id="IPR001279">
    <property type="entry name" value="Metallo-B-lactamas"/>
</dbReference>
<dbReference type="SMART" id="SM00849">
    <property type="entry name" value="Lactamase_B"/>
    <property type="match status" value="1"/>
</dbReference>
<evidence type="ECO:0000256" key="2">
    <source>
        <dbReference type="HAMAP-Rule" id="MF_00457"/>
    </source>
</evidence>